<evidence type="ECO:0000313" key="1">
    <source>
        <dbReference type="Proteomes" id="UP000887572"/>
    </source>
</evidence>
<dbReference type="WBParaSite" id="Gr19_v10_g8228.t1">
    <property type="protein sequence ID" value="Gr19_v10_g8228.t1"/>
    <property type="gene ID" value="Gr19_v10_g8228"/>
</dbReference>
<protein>
    <submittedName>
        <fullName evidence="2">Uncharacterized protein</fullName>
    </submittedName>
</protein>
<name>A0A914IAQ2_GLORO</name>
<sequence length="70" mass="7829">MIMRTEKQMPELGELFAFAVFCAGLILLPAADVEVNTLHGSKGYIIVHMHHHHQCVRLATIEALDMGDKE</sequence>
<evidence type="ECO:0000313" key="2">
    <source>
        <dbReference type="WBParaSite" id="Gr19_v10_g8228.t1"/>
    </source>
</evidence>
<accession>A0A914IAQ2</accession>
<reference evidence="2" key="1">
    <citation type="submission" date="2022-11" db="UniProtKB">
        <authorList>
            <consortium name="WormBaseParasite"/>
        </authorList>
    </citation>
    <scope>IDENTIFICATION</scope>
</reference>
<dbReference type="AlphaFoldDB" id="A0A914IAQ2"/>
<organism evidence="1 2">
    <name type="scientific">Globodera rostochiensis</name>
    <name type="common">Golden nematode worm</name>
    <name type="synonym">Heterodera rostochiensis</name>
    <dbReference type="NCBI Taxonomy" id="31243"/>
    <lineage>
        <taxon>Eukaryota</taxon>
        <taxon>Metazoa</taxon>
        <taxon>Ecdysozoa</taxon>
        <taxon>Nematoda</taxon>
        <taxon>Chromadorea</taxon>
        <taxon>Rhabditida</taxon>
        <taxon>Tylenchina</taxon>
        <taxon>Tylenchomorpha</taxon>
        <taxon>Tylenchoidea</taxon>
        <taxon>Heteroderidae</taxon>
        <taxon>Heteroderinae</taxon>
        <taxon>Globodera</taxon>
    </lineage>
</organism>
<dbReference type="Proteomes" id="UP000887572">
    <property type="component" value="Unplaced"/>
</dbReference>
<keyword evidence="1" id="KW-1185">Reference proteome</keyword>
<proteinExistence type="predicted"/>